<dbReference type="STRING" id="264697.ABE28_005085"/>
<keyword evidence="2" id="KW-1185">Reference proteome</keyword>
<dbReference type="AlphaFoldDB" id="A0A1B3XKH7"/>
<dbReference type="EMBL" id="CP017080">
    <property type="protein sequence ID" value="AOH53715.1"/>
    <property type="molecule type" value="Genomic_DNA"/>
</dbReference>
<protein>
    <submittedName>
        <fullName evidence="1">Uncharacterized protein</fullName>
    </submittedName>
</protein>
<dbReference type="RefSeq" id="WP_064466758.1">
    <property type="nucleotide sequence ID" value="NZ_CP017080.1"/>
</dbReference>
<dbReference type="Proteomes" id="UP000077926">
    <property type="component" value="Chromosome"/>
</dbReference>
<evidence type="ECO:0000313" key="2">
    <source>
        <dbReference type="Proteomes" id="UP000077926"/>
    </source>
</evidence>
<name>A0A1B3XKH7_9BACI</name>
<accession>A0A1B3XKH7</accession>
<dbReference type="KEGG" id="bmur:ABE28_005085"/>
<reference evidence="1 2" key="1">
    <citation type="submission" date="2016-08" db="EMBL/GenBank/DDBJ databases">
        <title>Complete genome sequence of Bacillus muralis G25-68, a strain with toxicity to nematodes.</title>
        <authorList>
            <person name="Zheng Z."/>
        </authorList>
    </citation>
    <scope>NUCLEOTIDE SEQUENCE [LARGE SCALE GENOMIC DNA]</scope>
    <source>
        <strain evidence="1 2">G25-68</strain>
    </source>
</reference>
<proteinExistence type="predicted"/>
<gene>
    <name evidence="1" type="ORF">ABE28_005085</name>
</gene>
<evidence type="ECO:0000313" key="1">
    <source>
        <dbReference type="EMBL" id="AOH53715.1"/>
    </source>
</evidence>
<organism evidence="1 2">
    <name type="scientific">Peribacillus muralis</name>
    <dbReference type="NCBI Taxonomy" id="264697"/>
    <lineage>
        <taxon>Bacteria</taxon>
        <taxon>Bacillati</taxon>
        <taxon>Bacillota</taxon>
        <taxon>Bacilli</taxon>
        <taxon>Bacillales</taxon>
        <taxon>Bacillaceae</taxon>
        <taxon>Peribacillus</taxon>
    </lineage>
</organism>
<sequence>MTTEIDKEVHDDQIKQVLVDEPYASFSRMKLTKLGPGTTEAKKNKLAWYHIEVVAEKELLATMEAMVFQKTQYFVDQVGGFPIRNPPTYNEFNSQSLLPSY</sequence>